<dbReference type="PANTHER" id="PTHR11439:SF496">
    <property type="entry name" value="RNA-DIRECTED DNA POLYMERASE"/>
    <property type="match status" value="1"/>
</dbReference>
<proteinExistence type="predicted"/>
<keyword evidence="2" id="KW-0812">Transmembrane</keyword>
<dbReference type="InterPro" id="IPR043502">
    <property type="entry name" value="DNA/RNA_pol_sf"/>
</dbReference>
<evidence type="ECO:0000313" key="4">
    <source>
        <dbReference type="EMBL" id="KAL2533350.1"/>
    </source>
</evidence>
<dbReference type="Proteomes" id="UP001604336">
    <property type="component" value="Unassembled WGS sequence"/>
</dbReference>
<keyword evidence="2" id="KW-1133">Transmembrane helix</keyword>
<feature type="compositionally biased region" description="Basic and acidic residues" evidence="1">
    <location>
        <begin position="1"/>
        <end position="17"/>
    </location>
</feature>
<sequence length="643" mass="73118">MVSQTPREHNLSERNDLLTDPMDQENVQGNEEVMVSSEGDTNIDENVTIPNEATVQDPPPLKNSQMSNQVWELVDAPKGIKPIGCKWVYKRKKGVDGKVETFKARLVVKDFTQREGIDYEETFSPVAMLKSIRILLSIAVHYDYEVWQMDVKTAFLNGHLEECIYMVQPDGFVEHGHESKVCKLQRSIYGLKQASRSWNKRFDEVIKTYGFDQNFDKPCVLSSTKAWLAQQFHMKDLGEASYVLGIQILRDRKNKLLALSQATYIDRILVRFSMQDSKKGNLPFRHGIQLSKEQSPKTPEEIERMSRIPYASAVGSLMYAMLCTRPDICYVVGMISRYQSNHGPEHWLAVKHIFKYLRRTRNHMLVYSSPNIVPVGYTDSDFQADKNSPEYVASYKAAKEAVWLKKFLIEIGVVPASSQPMTLYCDNSGAVANAKEPRSHQRGKHIERKYHLLREIVSRRDVIVSKIATEDNLADPFTKSLPTKSFEGHLQGLLSLFAIRSLAVIYITLLVILRQARSKPKKKKDYCRREEQIRHARSSAPEICKHRSGAPDSAPEIYARTDRTPKIYARVDLVRDPHEAVVDPAAQIHKLERTGSGQICTLALDPRADPARCARDRCADLVGSMSPLWSGGSCGWGRDGIWF</sequence>
<feature type="transmembrane region" description="Helical" evidence="2">
    <location>
        <begin position="492"/>
        <end position="513"/>
    </location>
</feature>
<reference evidence="5" key="1">
    <citation type="submission" date="2024-07" db="EMBL/GenBank/DDBJ databases">
        <title>Two chromosome-level genome assemblies of Korean endemic species Abeliophyllum distichum and Forsythia ovata (Oleaceae).</title>
        <authorList>
            <person name="Jang H."/>
        </authorList>
    </citation>
    <scope>NUCLEOTIDE SEQUENCE [LARGE SCALE GENOMIC DNA]</scope>
</reference>
<evidence type="ECO:0000313" key="5">
    <source>
        <dbReference type="Proteomes" id="UP001604336"/>
    </source>
</evidence>
<dbReference type="CDD" id="cd09272">
    <property type="entry name" value="RNase_HI_RT_Ty1"/>
    <property type="match status" value="1"/>
</dbReference>
<protein>
    <submittedName>
        <fullName evidence="4">Cysteine-rich RLK (RECEPTOR-like protein kinase) 8</fullName>
    </submittedName>
</protein>
<dbReference type="Pfam" id="PF07727">
    <property type="entry name" value="RVT_2"/>
    <property type="match status" value="1"/>
</dbReference>
<dbReference type="InterPro" id="IPR013103">
    <property type="entry name" value="RVT_2"/>
</dbReference>
<dbReference type="SUPFAM" id="SSF56672">
    <property type="entry name" value="DNA/RNA polymerases"/>
    <property type="match status" value="1"/>
</dbReference>
<keyword evidence="2" id="KW-0472">Membrane</keyword>
<feature type="domain" description="Reverse transcriptase Ty1/copia-type" evidence="3">
    <location>
        <begin position="68"/>
        <end position="214"/>
    </location>
</feature>
<dbReference type="AlphaFoldDB" id="A0ABD1V7N5"/>
<gene>
    <name evidence="4" type="ORF">Adt_06701</name>
</gene>
<evidence type="ECO:0000259" key="3">
    <source>
        <dbReference type="Pfam" id="PF07727"/>
    </source>
</evidence>
<comment type="caution">
    <text evidence="4">The sequence shown here is derived from an EMBL/GenBank/DDBJ whole genome shotgun (WGS) entry which is preliminary data.</text>
</comment>
<feature type="region of interest" description="Disordered" evidence="1">
    <location>
        <begin position="1"/>
        <end position="45"/>
    </location>
</feature>
<accession>A0ABD1V7N5</accession>
<evidence type="ECO:0000256" key="2">
    <source>
        <dbReference type="SAM" id="Phobius"/>
    </source>
</evidence>
<keyword evidence="5" id="KW-1185">Reference proteome</keyword>
<dbReference type="PANTHER" id="PTHR11439">
    <property type="entry name" value="GAG-POL-RELATED RETROTRANSPOSON"/>
    <property type="match status" value="1"/>
</dbReference>
<evidence type="ECO:0000256" key="1">
    <source>
        <dbReference type="SAM" id="MobiDB-lite"/>
    </source>
</evidence>
<name>A0ABD1V7N5_9LAMI</name>
<dbReference type="EMBL" id="JBFOLK010000002">
    <property type="protein sequence ID" value="KAL2533350.1"/>
    <property type="molecule type" value="Genomic_DNA"/>
</dbReference>
<organism evidence="4 5">
    <name type="scientific">Abeliophyllum distichum</name>
    <dbReference type="NCBI Taxonomy" id="126358"/>
    <lineage>
        <taxon>Eukaryota</taxon>
        <taxon>Viridiplantae</taxon>
        <taxon>Streptophyta</taxon>
        <taxon>Embryophyta</taxon>
        <taxon>Tracheophyta</taxon>
        <taxon>Spermatophyta</taxon>
        <taxon>Magnoliopsida</taxon>
        <taxon>eudicotyledons</taxon>
        <taxon>Gunneridae</taxon>
        <taxon>Pentapetalae</taxon>
        <taxon>asterids</taxon>
        <taxon>lamiids</taxon>
        <taxon>Lamiales</taxon>
        <taxon>Oleaceae</taxon>
        <taxon>Forsythieae</taxon>
        <taxon>Abeliophyllum</taxon>
    </lineage>
</organism>